<accession>A0A9Q0S6P6</accession>
<dbReference type="InterPro" id="IPR016166">
    <property type="entry name" value="FAD-bd_PCMH"/>
</dbReference>
<reference evidence="7" key="1">
    <citation type="submission" date="2022-07" db="EMBL/GenBank/DDBJ databases">
        <authorList>
            <person name="Trinca V."/>
            <person name="Uliana J.V.C."/>
            <person name="Torres T.T."/>
            <person name="Ward R.J."/>
            <person name="Monesi N."/>
        </authorList>
    </citation>
    <scope>NUCLEOTIDE SEQUENCE</scope>
    <source>
        <strain evidence="7">HSMRA1968</strain>
        <tissue evidence="7">Whole embryos</tissue>
    </source>
</reference>
<dbReference type="EMBL" id="WJQU01000001">
    <property type="protein sequence ID" value="KAJ6645515.1"/>
    <property type="molecule type" value="Genomic_DNA"/>
</dbReference>
<proteinExistence type="predicted"/>
<evidence type="ECO:0000256" key="1">
    <source>
        <dbReference type="ARBA" id="ARBA00004275"/>
    </source>
</evidence>
<dbReference type="GO" id="GO:0016020">
    <property type="term" value="C:membrane"/>
    <property type="evidence" value="ECO:0007669"/>
    <property type="project" value="InterPro"/>
</dbReference>
<organism evidence="7 8">
    <name type="scientific">Pseudolycoriella hygida</name>
    <dbReference type="NCBI Taxonomy" id="35572"/>
    <lineage>
        <taxon>Eukaryota</taxon>
        <taxon>Metazoa</taxon>
        <taxon>Ecdysozoa</taxon>
        <taxon>Arthropoda</taxon>
        <taxon>Hexapoda</taxon>
        <taxon>Insecta</taxon>
        <taxon>Pterygota</taxon>
        <taxon>Neoptera</taxon>
        <taxon>Endopterygota</taxon>
        <taxon>Diptera</taxon>
        <taxon>Nematocera</taxon>
        <taxon>Sciaroidea</taxon>
        <taxon>Sciaridae</taxon>
        <taxon>Pseudolycoriella</taxon>
    </lineage>
</organism>
<gene>
    <name evidence="7" type="primary">GULO_1</name>
    <name evidence="7" type="ORF">Bhyg_00721</name>
</gene>
<comment type="caution">
    <text evidence="7">The sequence shown here is derived from an EMBL/GenBank/DDBJ whole genome shotgun (WGS) entry which is preliminary data.</text>
</comment>
<dbReference type="InterPro" id="IPR007173">
    <property type="entry name" value="ALO_C"/>
</dbReference>
<dbReference type="AlphaFoldDB" id="A0A9Q0S6P6"/>
<dbReference type="PANTHER" id="PTHR43762">
    <property type="entry name" value="L-GULONOLACTONE OXIDASE"/>
    <property type="match status" value="1"/>
</dbReference>
<evidence type="ECO:0000256" key="3">
    <source>
        <dbReference type="ARBA" id="ARBA00023002"/>
    </source>
</evidence>
<dbReference type="SUPFAM" id="SSF56176">
    <property type="entry name" value="FAD-binding/transporter-associated domain-like"/>
    <property type="match status" value="1"/>
</dbReference>
<dbReference type="InterPro" id="IPR036318">
    <property type="entry name" value="FAD-bd_PCMH-like_sf"/>
</dbReference>
<dbReference type="PROSITE" id="PS51387">
    <property type="entry name" value="FAD_PCMH"/>
    <property type="match status" value="1"/>
</dbReference>
<dbReference type="Gene3D" id="3.30.465.10">
    <property type="match status" value="1"/>
</dbReference>
<dbReference type="Gene3D" id="3.30.43.10">
    <property type="entry name" value="Uridine Diphospho-n-acetylenolpyruvylglucosamine Reductase, domain 2"/>
    <property type="match status" value="1"/>
</dbReference>
<dbReference type="InterPro" id="IPR016169">
    <property type="entry name" value="FAD-bd_PCMH_sub2"/>
</dbReference>
<evidence type="ECO:0000313" key="8">
    <source>
        <dbReference type="Proteomes" id="UP001151699"/>
    </source>
</evidence>
<dbReference type="OrthoDB" id="415825at2759"/>
<comment type="subcellular location">
    <subcellularLocation>
        <location evidence="1">Peroxisome</location>
    </subcellularLocation>
</comment>
<dbReference type="Pfam" id="PF04030">
    <property type="entry name" value="ALO"/>
    <property type="match status" value="1"/>
</dbReference>
<dbReference type="InterPro" id="IPR006094">
    <property type="entry name" value="Oxid_FAD_bind_N"/>
</dbReference>
<comment type="subunit">
    <text evidence="2">Homodimer.</text>
</comment>
<feature type="signal peptide" evidence="5">
    <location>
        <begin position="1"/>
        <end position="21"/>
    </location>
</feature>
<keyword evidence="8" id="KW-1185">Reference proteome</keyword>
<feature type="chain" id="PRO_5040207791" evidence="5">
    <location>
        <begin position="22"/>
        <end position="585"/>
    </location>
</feature>
<evidence type="ECO:0000256" key="2">
    <source>
        <dbReference type="ARBA" id="ARBA00011738"/>
    </source>
</evidence>
<dbReference type="Gene3D" id="3.30.70.2520">
    <property type="match status" value="1"/>
</dbReference>
<evidence type="ECO:0000256" key="5">
    <source>
        <dbReference type="SAM" id="SignalP"/>
    </source>
</evidence>
<keyword evidence="4" id="KW-0576">Peroxisome</keyword>
<sequence>MEFNLKLRILLISIAFGLLSAQPILAAIQRPTDYSSYVRYPLCRTSHAVRFPTNLEDVVSIINEAIYRGVSVKAFGMRHSTTDIICTDGIPIDMRLLKSMKMNDDKTVTFGAGVTLQEAGEFLLQHGLALRVVPAFGNLTLAGVIGTGAHGSSIKFHSTISAQVTKMTIVDGRGTVKVISTSNDLKAFKIHLGLLGVIVDLTLETVPLYKVKSHVYVASDAVLQNGEAINWAKASDQLTLFWFPSINEVVVSNLSFVAPETVGNHKLFMSTTFRSNVLDTIYKESAYNLSSNDCTAASTLGNKMMHLLEMRFRTSLVQLGESEASSIVGYPHDVLSAICGVEACMWSHPKPFAEETLEMDFDFNLNDLPAAASTIKDIISKTPTSFPMHGIVIRFSGKSDIYMSTSYKRDSCHLGFKLWLRTDAYNHASGNLAGYQTISQVLTKKFKARSHWGKGGLVYHNRRMLDLKLDPYARQKFISAMEEYDPNGIFLNNFGRRLIYDNTEIDSDPLTTRCALLDNCFCSKNADCGLHQTCTTISGFDYPVCQTKNVVTTKFELADFPASFQVENWFFNTFPPAFQSLKCQQ</sequence>
<evidence type="ECO:0000256" key="4">
    <source>
        <dbReference type="ARBA" id="ARBA00023140"/>
    </source>
</evidence>
<evidence type="ECO:0000313" key="7">
    <source>
        <dbReference type="EMBL" id="KAJ6645515.1"/>
    </source>
</evidence>
<dbReference type="PANTHER" id="PTHR43762:SF1">
    <property type="entry name" value="D-ARABINONO-1,4-LACTONE OXIDASE"/>
    <property type="match status" value="1"/>
</dbReference>
<dbReference type="Proteomes" id="UP001151699">
    <property type="component" value="Chromosome A"/>
</dbReference>
<dbReference type="InterPro" id="IPR016167">
    <property type="entry name" value="FAD-bd_PCMH_sub1"/>
</dbReference>
<protein>
    <submittedName>
        <fullName evidence="7">L-gulonolactone oxidase</fullName>
    </submittedName>
</protein>
<dbReference type="GO" id="GO:0071949">
    <property type="term" value="F:FAD binding"/>
    <property type="evidence" value="ECO:0007669"/>
    <property type="project" value="InterPro"/>
</dbReference>
<dbReference type="InterPro" id="IPR010031">
    <property type="entry name" value="FAD_lactone_oxidase-like"/>
</dbReference>
<dbReference type="Pfam" id="PF01565">
    <property type="entry name" value="FAD_binding_4"/>
    <property type="match status" value="1"/>
</dbReference>
<evidence type="ECO:0000259" key="6">
    <source>
        <dbReference type="PROSITE" id="PS51387"/>
    </source>
</evidence>
<dbReference type="GO" id="GO:0005777">
    <property type="term" value="C:peroxisome"/>
    <property type="evidence" value="ECO:0007669"/>
    <property type="project" value="UniProtKB-SubCell"/>
</dbReference>
<keyword evidence="5" id="KW-0732">Signal</keyword>
<name>A0A9Q0S6P6_9DIPT</name>
<keyword evidence="3" id="KW-0560">Oxidoreductase</keyword>
<dbReference type="GO" id="GO:0003885">
    <property type="term" value="F:D-arabinono-1,4-lactone oxidase activity"/>
    <property type="evidence" value="ECO:0007669"/>
    <property type="project" value="InterPro"/>
</dbReference>
<feature type="domain" description="FAD-binding PCMH-type" evidence="6">
    <location>
        <begin position="41"/>
        <end position="208"/>
    </location>
</feature>